<dbReference type="AlphaFoldDB" id="A0A938B3D4"/>
<dbReference type="GO" id="GO:0008882">
    <property type="term" value="F:[glutamate-ammonia-ligase] adenylyltransferase activity"/>
    <property type="evidence" value="ECO:0007669"/>
    <property type="project" value="InterPro"/>
</dbReference>
<organism evidence="8 9">
    <name type="scientific">Tectimicrobiota bacterium</name>
    <dbReference type="NCBI Taxonomy" id="2528274"/>
    <lineage>
        <taxon>Bacteria</taxon>
        <taxon>Pseudomonadati</taxon>
        <taxon>Nitrospinota/Tectimicrobiota group</taxon>
        <taxon>Candidatus Tectimicrobiota</taxon>
    </lineage>
</organism>
<evidence type="ECO:0000313" key="8">
    <source>
        <dbReference type="EMBL" id="MBM3227142.1"/>
    </source>
</evidence>
<dbReference type="SUPFAM" id="SSF81301">
    <property type="entry name" value="Nucleotidyltransferase"/>
    <property type="match status" value="1"/>
</dbReference>
<dbReference type="InterPro" id="IPR043519">
    <property type="entry name" value="NT_sf"/>
</dbReference>
<dbReference type="SUPFAM" id="SSF81593">
    <property type="entry name" value="Nucleotidyltransferase substrate binding subunit/domain"/>
    <property type="match status" value="1"/>
</dbReference>
<dbReference type="Gene3D" id="3.30.460.10">
    <property type="entry name" value="Beta Polymerase, domain 2"/>
    <property type="match status" value="1"/>
</dbReference>
<dbReference type="InterPro" id="IPR013546">
    <property type="entry name" value="PII_UdlTrfase/GS_AdlTrfase"/>
</dbReference>
<dbReference type="Pfam" id="PF03710">
    <property type="entry name" value="GlnE"/>
    <property type="match status" value="1"/>
</dbReference>
<comment type="caution">
    <text evidence="8">The sequence shown here is derived from an EMBL/GenBank/DDBJ whole genome shotgun (WGS) entry which is preliminary data.</text>
</comment>
<evidence type="ECO:0000256" key="1">
    <source>
        <dbReference type="ARBA" id="ARBA00022679"/>
    </source>
</evidence>
<evidence type="ECO:0000313" key="9">
    <source>
        <dbReference type="Proteomes" id="UP000712673"/>
    </source>
</evidence>
<evidence type="ECO:0000256" key="2">
    <source>
        <dbReference type="ARBA" id="ARBA00022695"/>
    </source>
</evidence>
<reference evidence="8" key="1">
    <citation type="submission" date="2019-03" db="EMBL/GenBank/DDBJ databases">
        <title>Lake Tanganyika Metagenome-Assembled Genomes (MAGs).</title>
        <authorList>
            <person name="Tran P."/>
        </authorList>
    </citation>
    <scope>NUCLEOTIDE SEQUENCE</scope>
    <source>
        <strain evidence="8">K_DeepCast_65m_m2_066</strain>
    </source>
</reference>
<dbReference type="GO" id="GO:0008773">
    <property type="term" value="F:[protein-PII] uridylyltransferase activity"/>
    <property type="evidence" value="ECO:0007669"/>
    <property type="project" value="InterPro"/>
</dbReference>
<dbReference type="Proteomes" id="UP000712673">
    <property type="component" value="Unassembled WGS sequence"/>
</dbReference>
<dbReference type="GO" id="GO:0016787">
    <property type="term" value="F:hydrolase activity"/>
    <property type="evidence" value="ECO:0007669"/>
    <property type="project" value="UniProtKB-KW"/>
</dbReference>
<feature type="non-terminal residue" evidence="8">
    <location>
        <position position="449"/>
    </location>
</feature>
<dbReference type="PANTHER" id="PTHR47320">
    <property type="entry name" value="BIFUNCTIONAL URIDYLYLTRANSFERASE/URIDYLYL-REMOVING ENZYME"/>
    <property type="match status" value="1"/>
</dbReference>
<evidence type="ECO:0008006" key="10">
    <source>
        <dbReference type="Google" id="ProtNLM"/>
    </source>
</evidence>
<dbReference type="InterPro" id="IPR005190">
    <property type="entry name" value="GlnE_rpt_dom"/>
</dbReference>
<proteinExistence type="inferred from homology"/>
<keyword evidence="5" id="KW-0511">Multifunctional enzyme</keyword>
<evidence type="ECO:0000256" key="4">
    <source>
        <dbReference type="ARBA" id="ARBA00022842"/>
    </source>
</evidence>
<keyword evidence="2" id="KW-0548">Nucleotidyltransferase</keyword>
<dbReference type="HAMAP" id="MF_00277">
    <property type="entry name" value="PII_uridylyl_transf"/>
    <property type="match status" value="1"/>
</dbReference>
<gene>
    <name evidence="8" type="ORF">FJZ47_25525</name>
</gene>
<dbReference type="InterPro" id="IPR010043">
    <property type="entry name" value="UTase/UR"/>
</dbReference>
<dbReference type="CDD" id="cd05401">
    <property type="entry name" value="NT_GlnE_GlnD_like"/>
    <property type="match status" value="1"/>
</dbReference>
<accession>A0A938B3D4</accession>
<keyword evidence="4" id="KW-0460">Magnesium</keyword>
<name>A0A938B3D4_UNCTE</name>
<dbReference type="Pfam" id="PF08335">
    <property type="entry name" value="GlnD_UR_UTase"/>
    <property type="match status" value="1"/>
</dbReference>
<dbReference type="EMBL" id="VGLS01001215">
    <property type="protein sequence ID" value="MBM3227142.1"/>
    <property type="molecule type" value="Genomic_DNA"/>
</dbReference>
<evidence type="ECO:0000259" key="7">
    <source>
        <dbReference type="Pfam" id="PF08335"/>
    </source>
</evidence>
<dbReference type="PANTHER" id="PTHR47320:SF1">
    <property type="entry name" value="BIFUNCTIONAL URIDYLYLTRANSFERASE_URIDYLYL-REMOVING ENZYME"/>
    <property type="match status" value="1"/>
</dbReference>
<sequence length="449" mass="51379">MTTPPTTPETHNFPHSFAALLDRHYARPEFLKGLKLLMATAQERIRHEHNTGARGRNVVRHLTALVDDVVRTVFQYAQAQHPTAEPCTLVALGGYGRGELNPFSDIDLMFLCHKTPPDQLIRDILYLLWDVGYTLGHSVRTQRDVVQMADTDLTAQTAMLEVRWLDGDQDLFAWFREEVGHRRFTTRRRQTFARQKIAEYQKRHAAFANTVNLMEPNVKESPGGLRDYHTALWIGAAFYEANTVAGLVEQGLLTEPEQEAIDTALDFLFRVRNALHYRHGRKNDLLSVDVQEPLAAALGFQPSEHKLAVEHFLKTYYLHANVLFNLCVTVSEAVTHTYQPRIWRWFRRPQRVGEGFRVVDGYLQYDAPELTAALEQQPLLLFQAFAKAQEHRVPLAPTLSRTLKTQAALLTDDTFRRSPEAATVFFRMLAQPYATPTLREMHRHGFLGA</sequence>
<keyword evidence="3" id="KW-0378">Hydrolase</keyword>
<protein>
    <recommendedName>
        <fullName evidence="10">[protein-PII] uridylyltransferase</fullName>
    </recommendedName>
</protein>
<feature type="domain" description="Glutamate-ammonia ligase adenylyltransferase repeated" evidence="6">
    <location>
        <begin position="28"/>
        <end position="116"/>
    </location>
</feature>
<feature type="domain" description="PII-uridylyltransferase/Glutamine-synthetase adenylyltransferase" evidence="7">
    <location>
        <begin position="192"/>
        <end position="323"/>
    </location>
</feature>
<evidence type="ECO:0000256" key="3">
    <source>
        <dbReference type="ARBA" id="ARBA00022801"/>
    </source>
</evidence>
<evidence type="ECO:0000256" key="5">
    <source>
        <dbReference type="ARBA" id="ARBA00023268"/>
    </source>
</evidence>
<evidence type="ECO:0000259" key="6">
    <source>
        <dbReference type="Pfam" id="PF03710"/>
    </source>
</evidence>
<keyword evidence="1" id="KW-0808">Transferase</keyword>